<sequence>MEHKSGYWEVIQGFDILSDDREPFWRRDGGVVSWRSSTPEIRLHTASMIGGDPWDDQEGEVWD</sequence>
<gene>
    <name evidence="1" type="ORF">J1N35_013973</name>
</gene>
<evidence type="ECO:0000313" key="1">
    <source>
        <dbReference type="EMBL" id="KAH1097052.1"/>
    </source>
</evidence>
<evidence type="ECO:0000313" key="2">
    <source>
        <dbReference type="Proteomes" id="UP000828251"/>
    </source>
</evidence>
<dbReference type="EMBL" id="JAIQCV010000005">
    <property type="protein sequence ID" value="KAH1097052.1"/>
    <property type="molecule type" value="Genomic_DNA"/>
</dbReference>
<organism evidence="1 2">
    <name type="scientific">Gossypium stocksii</name>
    <dbReference type="NCBI Taxonomy" id="47602"/>
    <lineage>
        <taxon>Eukaryota</taxon>
        <taxon>Viridiplantae</taxon>
        <taxon>Streptophyta</taxon>
        <taxon>Embryophyta</taxon>
        <taxon>Tracheophyta</taxon>
        <taxon>Spermatophyta</taxon>
        <taxon>Magnoliopsida</taxon>
        <taxon>eudicotyledons</taxon>
        <taxon>Gunneridae</taxon>
        <taxon>Pentapetalae</taxon>
        <taxon>rosids</taxon>
        <taxon>malvids</taxon>
        <taxon>Malvales</taxon>
        <taxon>Malvaceae</taxon>
        <taxon>Malvoideae</taxon>
        <taxon>Gossypium</taxon>
    </lineage>
</organism>
<dbReference type="Proteomes" id="UP000828251">
    <property type="component" value="Unassembled WGS sequence"/>
</dbReference>
<accession>A0A9D3VTE0</accession>
<comment type="caution">
    <text evidence="1">The sequence shown here is derived from an EMBL/GenBank/DDBJ whole genome shotgun (WGS) entry which is preliminary data.</text>
</comment>
<name>A0A9D3VTE0_9ROSI</name>
<reference evidence="1 2" key="1">
    <citation type="journal article" date="2021" name="Plant Biotechnol. J.">
        <title>Multi-omics assisted identification of the key and species-specific regulatory components of drought-tolerant mechanisms in Gossypium stocksii.</title>
        <authorList>
            <person name="Yu D."/>
            <person name="Ke L."/>
            <person name="Zhang D."/>
            <person name="Wu Y."/>
            <person name="Sun Y."/>
            <person name="Mei J."/>
            <person name="Sun J."/>
            <person name="Sun Y."/>
        </authorList>
    </citation>
    <scope>NUCLEOTIDE SEQUENCE [LARGE SCALE GENOMIC DNA]</scope>
    <source>
        <strain evidence="2">cv. E1</strain>
        <tissue evidence="1">Leaf</tissue>
    </source>
</reference>
<proteinExistence type="predicted"/>
<dbReference type="AlphaFoldDB" id="A0A9D3VTE0"/>
<protein>
    <submittedName>
        <fullName evidence="1">Uncharacterized protein</fullName>
    </submittedName>
</protein>
<keyword evidence="2" id="KW-1185">Reference proteome</keyword>